<dbReference type="InParanoid" id="A0A4S2MMB2"/>
<feature type="compositionally biased region" description="Basic residues" evidence="1">
    <location>
        <begin position="31"/>
        <end position="40"/>
    </location>
</feature>
<feature type="compositionally biased region" description="Low complexity" evidence="1">
    <location>
        <begin position="307"/>
        <end position="328"/>
    </location>
</feature>
<feature type="compositionally biased region" description="Pro residues" evidence="1">
    <location>
        <begin position="204"/>
        <end position="222"/>
    </location>
</feature>
<feature type="compositionally biased region" description="Basic and acidic residues" evidence="1">
    <location>
        <begin position="554"/>
        <end position="577"/>
    </location>
</feature>
<name>A0A4S2MMB2_9PEZI</name>
<feature type="region of interest" description="Disordered" evidence="1">
    <location>
        <begin position="201"/>
        <end position="453"/>
    </location>
</feature>
<protein>
    <submittedName>
        <fullName evidence="2">Uncharacterized protein</fullName>
    </submittedName>
</protein>
<accession>A0A4S2MMB2</accession>
<evidence type="ECO:0000256" key="1">
    <source>
        <dbReference type="SAM" id="MobiDB-lite"/>
    </source>
</evidence>
<feature type="compositionally biased region" description="Basic and acidic residues" evidence="1">
    <location>
        <begin position="247"/>
        <end position="256"/>
    </location>
</feature>
<proteinExistence type="predicted"/>
<reference evidence="2 3" key="1">
    <citation type="submission" date="2019-04" db="EMBL/GenBank/DDBJ databases">
        <title>Comparative genomics and transcriptomics to analyze fruiting body development in filamentous ascomycetes.</title>
        <authorList>
            <consortium name="DOE Joint Genome Institute"/>
            <person name="Lutkenhaus R."/>
            <person name="Traeger S."/>
            <person name="Breuer J."/>
            <person name="Kuo A."/>
            <person name="Lipzen A."/>
            <person name="Pangilinan J."/>
            <person name="Dilworth D."/>
            <person name="Sandor L."/>
            <person name="Poggeler S."/>
            <person name="Barry K."/>
            <person name="Grigoriev I.V."/>
            <person name="Nowrousian M."/>
        </authorList>
    </citation>
    <scope>NUCLEOTIDE SEQUENCE [LARGE SCALE GENOMIC DNA]</scope>
    <source>
        <strain evidence="2 3">CBS 389.68</strain>
    </source>
</reference>
<keyword evidence="3" id="KW-1185">Reference proteome</keyword>
<dbReference type="AlphaFoldDB" id="A0A4S2MMB2"/>
<dbReference type="Proteomes" id="UP000298138">
    <property type="component" value="Unassembled WGS sequence"/>
</dbReference>
<feature type="compositionally biased region" description="Polar residues" evidence="1">
    <location>
        <begin position="290"/>
        <end position="306"/>
    </location>
</feature>
<evidence type="ECO:0000313" key="2">
    <source>
        <dbReference type="EMBL" id="TGZ78075.1"/>
    </source>
</evidence>
<organism evidence="2 3">
    <name type="scientific">Ascodesmis nigricans</name>
    <dbReference type="NCBI Taxonomy" id="341454"/>
    <lineage>
        <taxon>Eukaryota</taxon>
        <taxon>Fungi</taxon>
        <taxon>Dikarya</taxon>
        <taxon>Ascomycota</taxon>
        <taxon>Pezizomycotina</taxon>
        <taxon>Pezizomycetes</taxon>
        <taxon>Pezizales</taxon>
        <taxon>Ascodesmidaceae</taxon>
        <taxon>Ascodesmis</taxon>
    </lineage>
</organism>
<feature type="region of interest" description="Disordered" evidence="1">
    <location>
        <begin position="24"/>
        <end position="88"/>
    </location>
</feature>
<feature type="compositionally biased region" description="Basic residues" evidence="1">
    <location>
        <begin position="612"/>
        <end position="621"/>
    </location>
</feature>
<feature type="compositionally biased region" description="Basic and acidic residues" evidence="1">
    <location>
        <begin position="41"/>
        <end position="52"/>
    </location>
</feature>
<sequence>MCGLRKLLKLCCGTGDVWVVQVEQPEITARKSSKRGRSTRSPREQKTSKREPTTSGSRQRRKRRHGGEREERIPYNLEKEMSGSEEGVSVGVPRNFRYNEKNERYAYTPVGGNSAGTSSRTLMDSVPMVAAPKSKLNVPATIESPVVVQAEPEPEAIAPVPVPAPVPAPAPAPALAPVQTAFTRPTTTTTTTIQETVHVIQEPVPAPAPVPTPNNPTPPPVPAKTVDTPYTRPLPGTLLPSLWNVSGKEHRDETETPKPLPPPENSVTVSEPSSSDPSLPSTQAVVAGPSTKTDSTSNEPTIIQAPSSDSSDSTNTTSTSSLSSSTDSTNRRLPPPSMNSQVEYIKERPGIRPSRPSRLHTRPPISLNTTTLQDRSHSRPGTDRRRSHSRTRSDRGYDSSREHRRSYEHTCERNRDPYSNRHSHESQQRTPYTPHPPRNMKYGGVPPPAPIAPSSASMGSITPLPTPPHIPVQPLPQQNTPPQYDYFTPRYAAIPGMPPPPNLFGGVPGTTTMGMGLPGMPQSMTQQPPPPPPMRHTNTPAPWRSRSPSPAETYVEHRDGGEEQRQVARMPKREECVTPRPSWTTGEMAEPAEERKQGQAPALNITITTTTVRRKRAVGTT</sequence>
<feature type="compositionally biased region" description="Low complexity" evidence="1">
    <location>
        <begin position="535"/>
        <end position="551"/>
    </location>
</feature>
<feature type="compositionally biased region" description="Basic and acidic residues" evidence="1">
    <location>
        <begin position="67"/>
        <end position="82"/>
    </location>
</feature>
<evidence type="ECO:0000313" key="3">
    <source>
        <dbReference type="Proteomes" id="UP000298138"/>
    </source>
</evidence>
<feature type="compositionally biased region" description="Basic and acidic residues" evidence="1">
    <location>
        <begin position="391"/>
        <end position="427"/>
    </location>
</feature>
<feature type="compositionally biased region" description="Low complexity" evidence="1">
    <location>
        <begin position="265"/>
        <end position="282"/>
    </location>
</feature>
<feature type="compositionally biased region" description="Basic and acidic residues" evidence="1">
    <location>
        <begin position="374"/>
        <end position="384"/>
    </location>
</feature>
<gene>
    <name evidence="2" type="ORF">EX30DRAFT_172276</name>
</gene>
<feature type="region of interest" description="Disordered" evidence="1">
    <location>
        <begin position="523"/>
        <end position="621"/>
    </location>
</feature>
<dbReference type="EMBL" id="ML220146">
    <property type="protein sequence ID" value="TGZ78075.1"/>
    <property type="molecule type" value="Genomic_DNA"/>
</dbReference>